<evidence type="ECO:0000313" key="1">
    <source>
        <dbReference type="EMBL" id="KAF7817586.1"/>
    </source>
</evidence>
<dbReference type="Proteomes" id="UP000634136">
    <property type="component" value="Unassembled WGS sequence"/>
</dbReference>
<reference evidence="1" key="1">
    <citation type="submission" date="2020-09" db="EMBL/GenBank/DDBJ databases">
        <title>Genome-Enabled Discovery of Anthraquinone Biosynthesis in Senna tora.</title>
        <authorList>
            <person name="Kang S.-H."/>
            <person name="Pandey R.P."/>
            <person name="Lee C.-M."/>
            <person name="Sim J.-S."/>
            <person name="Jeong J.-T."/>
            <person name="Choi B.-S."/>
            <person name="Jung M."/>
            <person name="Ginzburg D."/>
            <person name="Zhao K."/>
            <person name="Won S.Y."/>
            <person name="Oh T.-J."/>
            <person name="Yu Y."/>
            <person name="Kim N.-H."/>
            <person name="Lee O.R."/>
            <person name="Lee T.-H."/>
            <person name="Bashyal P."/>
            <person name="Kim T.-S."/>
            <person name="Lee W.-H."/>
            <person name="Kawkins C."/>
            <person name="Kim C.-K."/>
            <person name="Kim J.S."/>
            <person name="Ahn B.O."/>
            <person name="Rhee S.Y."/>
            <person name="Sohng J.K."/>
        </authorList>
    </citation>
    <scope>NUCLEOTIDE SEQUENCE</scope>
    <source>
        <tissue evidence="1">Leaf</tissue>
    </source>
</reference>
<accession>A0A834T9G4</accession>
<sequence>MKGAPLEDQKPSHKYTFVECLLPAAAACQDAQKEWLYGKLSLQLRHLLYLLSESAANHYQAQVSAKHKYPLLHINFLHVSYPNSPQLPRLSTRHHMLIKWKDVLRNPKDSNYGYEAPKDFSAKDLSDLFLASEAAFSDSALSRARARASAVALSTAARSALSFASIAALSVNGRYMMILLCIAKSSFDLLIAEGVGFPFRHTSCFQLLSSNHLDFAQPSHQDPSTFFSSSGLQLKYSSIPAGNPCSPSFLSQSFCSRKAIVDSSFFSAFLAASLASTISSALRSKGQHGAELCALHPFVCFHYPGSYRITNTKKTIMFTFALFRVNAIHCEQLLIRYGSIQIPKPSEDLRVIELRAATIVQNLSFIELRNFKNRNRGS</sequence>
<keyword evidence="2" id="KW-1185">Reference proteome</keyword>
<organism evidence="1 2">
    <name type="scientific">Senna tora</name>
    <dbReference type="NCBI Taxonomy" id="362788"/>
    <lineage>
        <taxon>Eukaryota</taxon>
        <taxon>Viridiplantae</taxon>
        <taxon>Streptophyta</taxon>
        <taxon>Embryophyta</taxon>
        <taxon>Tracheophyta</taxon>
        <taxon>Spermatophyta</taxon>
        <taxon>Magnoliopsida</taxon>
        <taxon>eudicotyledons</taxon>
        <taxon>Gunneridae</taxon>
        <taxon>Pentapetalae</taxon>
        <taxon>rosids</taxon>
        <taxon>fabids</taxon>
        <taxon>Fabales</taxon>
        <taxon>Fabaceae</taxon>
        <taxon>Caesalpinioideae</taxon>
        <taxon>Cassia clade</taxon>
        <taxon>Senna</taxon>
    </lineage>
</organism>
<dbReference type="AlphaFoldDB" id="A0A834T9G4"/>
<dbReference type="EMBL" id="JAAIUW010000009">
    <property type="protein sequence ID" value="KAF7817586.1"/>
    <property type="molecule type" value="Genomic_DNA"/>
</dbReference>
<comment type="caution">
    <text evidence="1">The sequence shown here is derived from an EMBL/GenBank/DDBJ whole genome shotgun (WGS) entry which is preliminary data.</text>
</comment>
<proteinExistence type="predicted"/>
<name>A0A834T9G4_9FABA</name>
<gene>
    <name evidence="1" type="ORF">G2W53_031555</name>
</gene>
<evidence type="ECO:0000313" key="2">
    <source>
        <dbReference type="Proteomes" id="UP000634136"/>
    </source>
</evidence>
<protein>
    <submittedName>
        <fullName evidence="1">Auxilin-like protein 1</fullName>
    </submittedName>
</protein>